<dbReference type="Gene3D" id="1.10.287.1120">
    <property type="entry name" value="Bipartite methylase S protein"/>
    <property type="match status" value="1"/>
</dbReference>
<comment type="similarity">
    <text evidence="1">Belongs to the type-I restriction system S methylase family.</text>
</comment>
<evidence type="ECO:0000259" key="4">
    <source>
        <dbReference type="Pfam" id="PF01420"/>
    </source>
</evidence>
<dbReference type="GO" id="GO:0004519">
    <property type="term" value="F:endonuclease activity"/>
    <property type="evidence" value="ECO:0007669"/>
    <property type="project" value="UniProtKB-KW"/>
</dbReference>
<feature type="domain" description="Type I restriction modification DNA specificity" evidence="4">
    <location>
        <begin position="27"/>
        <end position="161"/>
    </location>
</feature>
<dbReference type="SUPFAM" id="SSF116734">
    <property type="entry name" value="DNA methylase specificity domain"/>
    <property type="match status" value="2"/>
</dbReference>
<keyword evidence="5" id="KW-0540">Nuclease</keyword>
<dbReference type="GO" id="GO:0003677">
    <property type="term" value="F:DNA binding"/>
    <property type="evidence" value="ECO:0007669"/>
    <property type="project" value="UniProtKB-KW"/>
</dbReference>
<evidence type="ECO:0000256" key="2">
    <source>
        <dbReference type="ARBA" id="ARBA00022747"/>
    </source>
</evidence>
<dbReference type="InterPro" id="IPR052021">
    <property type="entry name" value="Type-I_RS_S_subunit"/>
</dbReference>
<dbReference type="PANTHER" id="PTHR30408:SF12">
    <property type="entry name" value="TYPE I RESTRICTION ENZYME MJAVIII SPECIFICITY SUBUNIT"/>
    <property type="match status" value="1"/>
</dbReference>
<comment type="caution">
    <text evidence="5">The sequence shown here is derived from an EMBL/GenBank/DDBJ whole genome shotgun (WGS) entry which is preliminary data.</text>
</comment>
<evidence type="ECO:0000256" key="3">
    <source>
        <dbReference type="ARBA" id="ARBA00023125"/>
    </source>
</evidence>
<dbReference type="EMBL" id="JACNLL010000066">
    <property type="protein sequence ID" value="MBC8199866.1"/>
    <property type="molecule type" value="Genomic_DNA"/>
</dbReference>
<dbReference type="Pfam" id="PF01420">
    <property type="entry name" value="Methylase_S"/>
    <property type="match status" value="2"/>
</dbReference>
<accession>A0A8J6N6C8</accession>
<protein>
    <submittedName>
        <fullName evidence="5">Restriction endonuclease subunit S</fullName>
    </submittedName>
</protein>
<dbReference type="AlphaFoldDB" id="A0A8J6N6C8"/>
<name>A0A8J6N6C8_9BACT</name>
<reference evidence="5 6" key="1">
    <citation type="submission" date="2020-08" db="EMBL/GenBank/DDBJ databases">
        <title>Bridging the membrane lipid divide: bacteria of the FCB group superphylum have the potential to synthesize archaeal ether lipids.</title>
        <authorList>
            <person name="Villanueva L."/>
            <person name="Von Meijenfeldt F.A.B."/>
            <person name="Westbye A.B."/>
            <person name="Yadav S."/>
            <person name="Hopmans E.C."/>
            <person name="Dutilh B.E."/>
            <person name="Sinninghe Damste J.S."/>
        </authorList>
    </citation>
    <scope>NUCLEOTIDE SEQUENCE [LARGE SCALE GENOMIC DNA]</scope>
    <source>
        <strain evidence="5">NIOZ-UU82</strain>
    </source>
</reference>
<organism evidence="5 6">
    <name type="scientific">Candidatus Desulfaltia bathyphila</name>
    <dbReference type="NCBI Taxonomy" id="2841697"/>
    <lineage>
        <taxon>Bacteria</taxon>
        <taxon>Pseudomonadati</taxon>
        <taxon>Thermodesulfobacteriota</taxon>
        <taxon>Desulfobacteria</taxon>
        <taxon>Desulfobacterales</taxon>
        <taxon>Desulfobacterales incertae sedis</taxon>
        <taxon>Candidatus Desulfaltia</taxon>
    </lineage>
</organism>
<dbReference type="InterPro" id="IPR000055">
    <property type="entry name" value="Restrct_endonuc_typeI_TRD"/>
</dbReference>
<keyword evidence="5" id="KW-0255">Endonuclease</keyword>
<dbReference type="Proteomes" id="UP000603545">
    <property type="component" value="Unassembled WGS sequence"/>
</dbReference>
<dbReference type="PANTHER" id="PTHR30408">
    <property type="entry name" value="TYPE-1 RESTRICTION ENZYME ECOKI SPECIFICITY PROTEIN"/>
    <property type="match status" value="1"/>
</dbReference>
<evidence type="ECO:0000313" key="5">
    <source>
        <dbReference type="EMBL" id="MBC8199866.1"/>
    </source>
</evidence>
<dbReference type="GO" id="GO:0009307">
    <property type="term" value="P:DNA restriction-modification system"/>
    <property type="evidence" value="ECO:0007669"/>
    <property type="project" value="UniProtKB-KW"/>
</dbReference>
<evidence type="ECO:0000256" key="1">
    <source>
        <dbReference type="ARBA" id="ARBA00010923"/>
    </source>
</evidence>
<sequence>MKNCSSDWKNKPFPECIKPVRFKRSKQIQTNFYLPSGDFPIIDQGQSKIAGWTNDKSTVINDNLPLIVFGDHTRVFKFIDFPFAIGADGTKLIKPRGDRFCSRYFYYYLQNLNLPSKGYSRHFKLLKETEISYPEIPEQQKIAAVLLKIQQAIEVQESIIEAAQELKKSTMQRVFTYGLRGEKTKETEIGRVPERWDKGKLDDLCSLQTTSCIPSQTDKDIYIGLEHIKSGSFVIKRYGLPKDVKSSKTIFKKGDLLYGKLRPYLDKAVISDENGICSTDILVLRSYNDRYSWFILGLLHLDRFIHHAVQTTHGVNHPRTSWKAIRDYHIGIPEPNEIERIGNILRKIEDKLTLNESKKSALQDLFKIMLNKLMTGEIRVKESDIDTSCVLEMKNRG</sequence>
<gene>
    <name evidence="5" type="ORF">H8E80_07470</name>
</gene>
<evidence type="ECO:0000313" key="6">
    <source>
        <dbReference type="Proteomes" id="UP000603545"/>
    </source>
</evidence>
<keyword evidence="3" id="KW-0238">DNA-binding</keyword>
<keyword evidence="2" id="KW-0680">Restriction system</keyword>
<keyword evidence="5" id="KW-0378">Hydrolase</keyword>
<feature type="domain" description="Type I restriction modification DNA specificity" evidence="4">
    <location>
        <begin position="193"/>
        <end position="362"/>
    </location>
</feature>
<dbReference type="InterPro" id="IPR044946">
    <property type="entry name" value="Restrct_endonuc_typeI_TRD_sf"/>
</dbReference>
<proteinExistence type="inferred from homology"/>
<dbReference type="Gene3D" id="3.90.220.20">
    <property type="entry name" value="DNA methylase specificity domains"/>
    <property type="match status" value="2"/>
</dbReference>